<dbReference type="CDD" id="cd08422">
    <property type="entry name" value="PBP2_CrgA_like"/>
    <property type="match status" value="1"/>
</dbReference>
<comment type="similarity">
    <text evidence="1">Belongs to the LysR transcriptional regulatory family.</text>
</comment>
<dbReference type="GO" id="GO:0003677">
    <property type="term" value="F:DNA binding"/>
    <property type="evidence" value="ECO:0007669"/>
    <property type="project" value="UniProtKB-KW"/>
</dbReference>
<sequence>MDSLGEIRVFVEVVRAGSFAAAARVLAMTPSGASRTVGRLEERLGVRLLNRTTRSMTLTEPGRLLFERGERIMEEVEAAETLTRDHSDTPRGRLRVAATDAFTILVLVPFLKGFLERHPQLSVTTTQGDGEVDLLGEGVDVAIRFERPSSTSFIAKKITDDPYVIVASPDYIERHGVPQTPYELREHRCLNVHARRRTTSRWGFCKDEHEEFIHIDGVFSGIGLAVREAVLAGLGVARLAAYVVRPEIESGALVPLLTDYTWGADRAIWAIYPHREHLASKTRVFVDELSEFSRKAAPRLSQVG</sequence>
<dbReference type="SUPFAM" id="SSF46785">
    <property type="entry name" value="Winged helix' DNA-binding domain"/>
    <property type="match status" value="1"/>
</dbReference>
<evidence type="ECO:0000256" key="4">
    <source>
        <dbReference type="ARBA" id="ARBA00023163"/>
    </source>
</evidence>
<gene>
    <name evidence="6" type="ORF">GGQ59_002850</name>
</gene>
<proteinExistence type="inferred from homology"/>
<comment type="caution">
    <text evidence="6">The sequence shown here is derived from an EMBL/GenBank/DDBJ whole genome shotgun (WGS) entry which is preliminary data.</text>
</comment>
<dbReference type="EMBL" id="JACHOB010000008">
    <property type="protein sequence ID" value="MBB4660300.1"/>
    <property type="molecule type" value="Genomic_DNA"/>
</dbReference>
<evidence type="ECO:0000256" key="3">
    <source>
        <dbReference type="ARBA" id="ARBA00023125"/>
    </source>
</evidence>
<dbReference type="Pfam" id="PF03466">
    <property type="entry name" value="LysR_substrate"/>
    <property type="match status" value="1"/>
</dbReference>
<accession>A0A840I8M0</accession>
<dbReference type="RefSeq" id="WP_183819723.1">
    <property type="nucleotide sequence ID" value="NZ_JACHOB010000008.1"/>
</dbReference>
<evidence type="ECO:0000313" key="7">
    <source>
        <dbReference type="Proteomes" id="UP000563524"/>
    </source>
</evidence>
<dbReference type="InterPro" id="IPR000847">
    <property type="entry name" value="LysR_HTH_N"/>
</dbReference>
<keyword evidence="7" id="KW-1185">Reference proteome</keyword>
<keyword evidence="4" id="KW-0804">Transcription</keyword>
<dbReference type="Gene3D" id="3.40.190.290">
    <property type="match status" value="1"/>
</dbReference>
<dbReference type="PANTHER" id="PTHR30537">
    <property type="entry name" value="HTH-TYPE TRANSCRIPTIONAL REGULATOR"/>
    <property type="match status" value="1"/>
</dbReference>
<dbReference type="FunFam" id="1.10.10.10:FF:000001">
    <property type="entry name" value="LysR family transcriptional regulator"/>
    <property type="match status" value="1"/>
</dbReference>
<reference evidence="6 7" key="1">
    <citation type="submission" date="2020-08" db="EMBL/GenBank/DDBJ databases">
        <title>Genomic Encyclopedia of Type Strains, Phase IV (KMG-IV): sequencing the most valuable type-strain genomes for metagenomic binning, comparative biology and taxonomic classification.</title>
        <authorList>
            <person name="Goeker M."/>
        </authorList>
    </citation>
    <scope>NUCLEOTIDE SEQUENCE [LARGE SCALE GENOMIC DNA]</scope>
    <source>
        <strain evidence="6 7">DSM 102850</strain>
    </source>
</reference>
<dbReference type="InterPro" id="IPR036390">
    <property type="entry name" value="WH_DNA-bd_sf"/>
</dbReference>
<evidence type="ECO:0000259" key="5">
    <source>
        <dbReference type="PROSITE" id="PS50931"/>
    </source>
</evidence>
<dbReference type="InterPro" id="IPR005119">
    <property type="entry name" value="LysR_subst-bd"/>
</dbReference>
<evidence type="ECO:0000256" key="2">
    <source>
        <dbReference type="ARBA" id="ARBA00023015"/>
    </source>
</evidence>
<keyword evidence="2" id="KW-0805">Transcription regulation</keyword>
<keyword evidence="3 6" id="KW-0238">DNA-binding</keyword>
<dbReference type="PANTHER" id="PTHR30537:SF5">
    <property type="entry name" value="HTH-TYPE TRANSCRIPTIONAL ACTIVATOR TTDR-RELATED"/>
    <property type="match status" value="1"/>
</dbReference>
<dbReference type="PROSITE" id="PS50931">
    <property type="entry name" value="HTH_LYSR"/>
    <property type="match status" value="1"/>
</dbReference>
<evidence type="ECO:0000256" key="1">
    <source>
        <dbReference type="ARBA" id="ARBA00009437"/>
    </source>
</evidence>
<dbReference type="GO" id="GO:0003700">
    <property type="term" value="F:DNA-binding transcription factor activity"/>
    <property type="evidence" value="ECO:0007669"/>
    <property type="project" value="InterPro"/>
</dbReference>
<dbReference type="Pfam" id="PF00126">
    <property type="entry name" value="HTH_1"/>
    <property type="match status" value="1"/>
</dbReference>
<dbReference type="AlphaFoldDB" id="A0A840I8M0"/>
<evidence type="ECO:0000313" key="6">
    <source>
        <dbReference type="EMBL" id="MBB4660300.1"/>
    </source>
</evidence>
<dbReference type="Gene3D" id="1.10.10.10">
    <property type="entry name" value="Winged helix-like DNA-binding domain superfamily/Winged helix DNA-binding domain"/>
    <property type="match status" value="1"/>
</dbReference>
<dbReference type="InterPro" id="IPR058163">
    <property type="entry name" value="LysR-type_TF_proteobact-type"/>
</dbReference>
<dbReference type="SUPFAM" id="SSF53850">
    <property type="entry name" value="Periplasmic binding protein-like II"/>
    <property type="match status" value="1"/>
</dbReference>
<feature type="domain" description="HTH lysR-type" evidence="5">
    <location>
        <begin position="1"/>
        <end position="59"/>
    </location>
</feature>
<organism evidence="6 7">
    <name type="scientific">Parvularcula dongshanensis</name>
    <dbReference type="NCBI Taxonomy" id="1173995"/>
    <lineage>
        <taxon>Bacteria</taxon>
        <taxon>Pseudomonadati</taxon>
        <taxon>Pseudomonadota</taxon>
        <taxon>Alphaproteobacteria</taxon>
        <taxon>Parvularculales</taxon>
        <taxon>Parvularculaceae</taxon>
        <taxon>Parvularcula</taxon>
    </lineage>
</organism>
<name>A0A840I8M0_9PROT</name>
<dbReference type="InterPro" id="IPR036388">
    <property type="entry name" value="WH-like_DNA-bd_sf"/>
</dbReference>
<dbReference type="Proteomes" id="UP000563524">
    <property type="component" value="Unassembled WGS sequence"/>
</dbReference>
<protein>
    <submittedName>
        <fullName evidence="6">DNA-binding transcriptional LysR family regulator</fullName>
    </submittedName>
</protein>